<reference evidence="2" key="1">
    <citation type="submission" date="2021-02" db="EMBL/GenBank/DDBJ databases">
        <authorList>
            <person name="Syme A R."/>
            <person name="Syme A R."/>
            <person name="Moolhuijzen P."/>
        </authorList>
    </citation>
    <scope>NUCLEOTIDE SEQUENCE</scope>
    <source>
        <strain evidence="2">W1-1</strain>
    </source>
</reference>
<gene>
    <name evidence="2" type="ORF">PTTW11_00766</name>
</gene>
<evidence type="ECO:0000313" key="3">
    <source>
        <dbReference type="Proteomes" id="UP000472372"/>
    </source>
</evidence>
<evidence type="ECO:0000256" key="1">
    <source>
        <dbReference type="ARBA" id="ARBA00006484"/>
    </source>
</evidence>
<sequence length="253" mass="26847">MAASSSPTVTLITGPNRGIGRGFLEAIVARPNNIVVAGVRDPSSAVSQELLSLSKGSGSQVKLVKLDSAVETDAASAIESLKADGIEYIDRVIANAGIGDVYKPLLDTDLKDIKRHMEVNFFGVVALVKATVPLLQQAKDPKGPKMIFVGSGVASFAKSREFAGPWFCYGVTKTAVHYTASQLHLENKWLTSVALSPGWVRTDGSTPLSNALGMQPPLSVEESVEGCMKVIDEASKDKFSGELVEHTGEIISF</sequence>
<protein>
    <submittedName>
        <fullName evidence="2">Aflatoxin biosynthesis ketoreductase nor-1</fullName>
    </submittedName>
</protein>
<dbReference type="PANTHER" id="PTHR43544">
    <property type="entry name" value="SHORT-CHAIN DEHYDROGENASE/REDUCTASE"/>
    <property type="match status" value="1"/>
</dbReference>
<proteinExistence type="inferred from homology"/>
<dbReference type="Pfam" id="PF00106">
    <property type="entry name" value="adh_short"/>
    <property type="match status" value="1"/>
</dbReference>
<dbReference type="GO" id="GO:0016491">
    <property type="term" value="F:oxidoreductase activity"/>
    <property type="evidence" value="ECO:0007669"/>
    <property type="project" value="TreeGrafter"/>
</dbReference>
<dbReference type="GO" id="GO:0005737">
    <property type="term" value="C:cytoplasm"/>
    <property type="evidence" value="ECO:0007669"/>
    <property type="project" value="TreeGrafter"/>
</dbReference>
<dbReference type="SUPFAM" id="SSF51735">
    <property type="entry name" value="NAD(P)-binding Rossmann-fold domains"/>
    <property type="match status" value="1"/>
</dbReference>
<dbReference type="AlphaFoldDB" id="A0A6S6VUQ1"/>
<dbReference type="InterPro" id="IPR002347">
    <property type="entry name" value="SDR_fam"/>
</dbReference>
<organism evidence="2 3">
    <name type="scientific">Pyrenophora teres f. teres</name>
    <dbReference type="NCBI Taxonomy" id="97479"/>
    <lineage>
        <taxon>Eukaryota</taxon>
        <taxon>Fungi</taxon>
        <taxon>Dikarya</taxon>
        <taxon>Ascomycota</taxon>
        <taxon>Pezizomycotina</taxon>
        <taxon>Dothideomycetes</taxon>
        <taxon>Pleosporomycetidae</taxon>
        <taxon>Pleosporales</taxon>
        <taxon>Pleosporineae</taxon>
        <taxon>Pleosporaceae</taxon>
        <taxon>Pyrenophora</taxon>
    </lineage>
</organism>
<dbReference type="InterPro" id="IPR036291">
    <property type="entry name" value="NAD(P)-bd_dom_sf"/>
</dbReference>
<dbReference type="PANTHER" id="PTHR43544:SF26">
    <property type="entry name" value="SHORT CHAIN DEHYDROGENASE_REDUCTASE FAMILY OXIDOREDUCTASE (JCVI)"/>
    <property type="match status" value="1"/>
</dbReference>
<dbReference type="EMBL" id="HG992977">
    <property type="protein sequence ID" value="CAE6998695.1"/>
    <property type="molecule type" value="Genomic_DNA"/>
</dbReference>
<dbReference type="InterPro" id="IPR051468">
    <property type="entry name" value="Fungal_SecMetab_SDRs"/>
</dbReference>
<name>A0A6S6VUQ1_9PLEO</name>
<dbReference type="Proteomes" id="UP000472372">
    <property type="component" value="Chromosome 1"/>
</dbReference>
<accession>A0A6S6VUQ1</accession>
<dbReference type="PRINTS" id="PR00081">
    <property type="entry name" value="GDHRDH"/>
</dbReference>
<evidence type="ECO:0000313" key="2">
    <source>
        <dbReference type="EMBL" id="CAE6998695.1"/>
    </source>
</evidence>
<dbReference type="Gene3D" id="3.40.50.720">
    <property type="entry name" value="NAD(P)-binding Rossmann-like Domain"/>
    <property type="match status" value="1"/>
</dbReference>
<comment type="similarity">
    <text evidence="1">Belongs to the short-chain dehydrogenases/reductases (SDR) family.</text>
</comment>